<keyword evidence="3 6" id="KW-0134">Cell wall</keyword>
<dbReference type="AlphaFoldDB" id="A0A9P5NZZ7"/>
<feature type="signal peptide" evidence="6">
    <location>
        <begin position="1"/>
        <end position="19"/>
    </location>
</feature>
<comment type="subcellular location">
    <subcellularLocation>
        <location evidence="1 6">Secreted</location>
        <location evidence="1 6">Cell wall</location>
    </subcellularLocation>
</comment>
<dbReference type="InterPro" id="IPR001338">
    <property type="entry name" value="Class_I_Hydrophobin"/>
</dbReference>
<sequence>MKFTTVAVILAAVAGSVQAKPAETNAQRLARGLPPLPPVRRATGVSAARRSSPSGISNSCNTGSVQCCNSVATTENPVVGLIAELLGIVIPAGVLVGLTCAGISVGGLGTNSWCACLLDSSQQPVCCENNSFNGLIAIGCTPSM</sequence>
<name>A0A9P5NZZ7_GYMJU</name>
<dbReference type="EMBL" id="JADNYJ010000008">
    <property type="protein sequence ID" value="KAF8909691.1"/>
    <property type="molecule type" value="Genomic_DNA"/>
</dbReference>
<comment type="similarity">
    <text evidence="2 6">Belongs to the fungal hydrophobin family.</text>
</comment>
<reference evidence="7" key="1">
    <citation type="submission" date="2020-11" db="EMBL/GenBank/DDBJ databases">
        <authorList>
            <consortium name="DOE Joint Genome Institute"/>
            <person name="Ahrendt S."/>
            <person name="Riley R."/>
            <person name="Andreopoulos W."/>
            <person name="LaButti K."/>
            <person name="Pangilinan J."/>
            <person name="Ruiz-duenas F.J."/>
            <person name="Barrasa J.M."/>
            <person name="Sanchez-Garcia M."/>
            <person name="Camarero S."/>
            <person name="Miyauchi S."/>
            <person name="Serrano A."/>
            <person name="Linde D."/>
            <person name="Babiker R."/>
            <person name="Drula E."/>
            <person name="Ayuso-Fernandez I."/>
            <person name="Pacheco R."/>
            <person name="Padilla G."/>
            <person name="Ferreira P."/>
            <person name="Barriuso J."/>
            <person name="Kellner H."/>
            <person name="Castanera R."/>
            <person name="Alfaro M."/>
            <person name="Ramirez L."/>
            <person name="Pisabarro A.G."/>
            <person name="Kuo A."/>
            <person name="Tritt A."/>
            <person name="Lipzen A."/>
            <person name="He G."/>
            <person name="Yan M."/>
            <person name="Ng V."/>
            <person name="Cullen D."/>
            <person name="Martin F."/>
            <person name="Rosso M.-N."/>
            <person name="Henrissat B."/>
            <person name="Hibbett D."/>
            <person name="Martinez A.T."/>
            <person name="Grigoriev I.V."/>
        </authorList>
    </citation>
    <scope>NUCLEOTIDE SEQUENCE</scope>
    <source>
        <strain evidence="7">AH 44721</strain>
    </source>
</reference>
<evidence type="ECO:0000256" key="2">
    <source>
        <dbReference type="ARBA" id="ARBA00010446"/>
    </source>
</evidence>
<keyword evidence="6" id="KW-0732">Signal</keyword>
<evidence type="ECO:0000256" key="4">
    <source>
        <dbReference type="ARBA" id="ARBA00022525"/>
    </source>
</evidence>
<accession>A0A9P5NZZ7</accession>
<organism evidence="7 8">
    <name type="scientific">Gymnopilus junonius</name>
    <name type="common">Spectacular rustgill mushroom</name>
    <name type="synonym">Gymnopilus spectabilis subsp. junonius</name>
    <dbReference type="NCBI Taxonomy" id="109634"/>
    <lineage>
        <taxon>Eukaryota</taxon>
        <taxon>Fungi</taxon>
        <taxon>Dikarya</taxon>
        <taxon>Basidiomycota</taxon>
        <taxon>Agaricomycotina</taxon>
        <taxon>Agaricomycetes</taxon>
        <taxon>Agaricomycetidae</taxon>
        <taxon>Agaricales</taxon>
        <taxon>Agaricineae</taxon>
        <taxon>Hymenogastraceae</taxon>
        <taxon>Gymnopilus</taxon>
    </lineage>
</organism>
<comment type="caution">
    <text evidence="7">The sequence shown here is derived from an EMBL/GenBank/DDBJ whole genome shotgun (WGS) entry which is preliminary data.</text>
</comment>
<evidence type="ECO:0000256" key="1">
    <source>
        <dbReference type="ARBA" id="ARBA00004191"/>
    </source>
</evidence>
<dbReference type="GO" id="GO:0005199">
    <property type="term" value="F:structural constituent of cell wall"/>
    <property type="evidence" value="ECO:0007669"/>
    <property type="project" value="InterPro"/>
</dbReference>
<dbReference type="OrthoDB" id="4225815at2759"/>
<evidence type="ECO:0000256" key="3">
    <source>
        <dbReference type="ARBA" id="ARBA00022512"/>
    </source>
</evidence>
<evidence type="ECO:0000313" key="8">
    <source>
        <dbReference type="Proteomes" id="UP000724874"/>
    </source>
</evidence>
<evidence type="ECO:0000313" key="7">
    <source>
        <dbReference type="EMBL" id="KAF8909691.1"/>
    </source>
</evidence>
<dbReference type="Proteomes" id="UP000724874">
    <property type="component" value="Unassembled WGS sequence"/>
</dbReference>
<feature type="chain" id="PRO_5040548047" description="Hydrophobin" evidence="6">
    <location>
        <begin position="20"/>
        <end position="144"/>
    </location>
</feature>
<proteinExistence type="inferred from homology"/>
<keyword evidence="8" id="KW-1185">Reference proteome</keyword>
<gene>
    <name evidence="7" type="ORF">CPB84DRAFT_1673411</name>
</gene>
<protein>
    <recommendedName>
        <fullName evidence="6">Hydrophobin</fullName>
    </recommendedName>
</protein>
<evidence type="ECO:0000256" key="5">
    <source>
        <dbReference type="ARBA" id="ARBA00023157"/>
    </source>
</evidence>
<dbReference type="Pfam" id="PF01185">
    <property type="entry name" value="Hydrophobin"/>
    <property type="match status" value="1"/>
</dbReference>
<keyword evidence="4 6" id="KW-0964">Secreted</keyword>
<keyword evidence="5 6" id="KW-1015">Disulfide bond</keyword>
<evidence type="ECO:0000256" key="6">
    <source>
        <dbReference type="RuleBase" id="RU365009"/>
    </source>
</evidence>
<dbReference type="CDD" id="cd23507">
    <property type="entry name" value="hydrophobin_I"/>
    <property type="match status" value="1"/>
</dbReference>
<dbReference type="GO" id="GO:0009277">
    <property type="term" value="C:fungal-type cell wall"/>
    <property type="evidence" value="ECO:0007669"/>
    <property type="project" value="InterPro"/>
</dbReference>
<dbReference type="SMART" id="SM00075">
    <property type="entry name" value="HYDRO"/>
    <property type="match status" value="1"/>
</dbReference>